<organism evidence="1 2">
    <name type="scientific">Anaeromicropila populeti</name>
    <dbReference type="NCBI Taxonomy" id="37658"/>
    <lineage>
        <taxon>Bacteria</taxon>
        <taxon>Bacillati</taxon>
        <taxon>Bacillota</taxon>
        <taxon>Clostridia</taxon>
        <taxon>Lachnospirales</taxon>
        <taxon>Lachnospiraceae</taxon>
        <taxon>Anaeromicropila</taxon>
    </lineage>
</organism>
<reference evidence="1 2" key="1">
    <citation type="submission" date="2016-10" db="EMBL/GenBank/DDBJ databases">
        <authorList>
            <person name="de Groot N.N."/>
        </authorList>
    </citation>
    <scope>NUCLEOTIDE SEQUENCE [LARGE SCALE GENOMIC DNA]</scope>
    <source>
        <strain evidence="1 2">743A</strain>
    </source>
</reference>
<evidence type="ECO:0000313" key="2">
    <source>
        <dbReference type="Proteomes" id="UP000199659"/>
    </source>
</evidence>
<dbReference type="AlphaFoldDB" id="A0A1I6JCX1"/>
<keyword evidence="2" id="KW-1185">Reference proteome</keyword>
<dbReference type="Proteomes" id="UP000199659">
    <property type="component" value="Unassembled WGS sequence"/>
</dbReference>
<protein>
    <submittedName>
        <fullName evidence="1">Uncharacterized protein</fullName>
    </submittedName>
</protein>
<dbReference type="OrthoDB" id="9554167at2"/>
<proteinExistence type="predicted"/>
<dbReference type="RefSeq" id="WP_092560141.1">
    <property type="nucleotide sequence ID" value="NZ_FOYZ01000005.1"/>
</dbReference>
<dbReference type="STRING" id="37658.SAMN05661086_01575"/>
<accession>A0A1I6JCX1</accession>
<gene>
    <name evidence="1" type="ORF">SAMN05661086_01575</name>
</gene>
<sequence length="329" mass="38083">MIIGEVQGSNAANVKKGIEIFSHKLGSYLETYMKIMDFQGKEISEESNYNAKVLLNYLAFPNQPAVLNEYSKIQDNVDEDSQKIFSNNIRIIMQLIGQIAECMIMDKCSKDPAANMICMNTALKKKNIFERDESINYDEYVSFSPSYRYILKEDEDGTFKKRLVSDYSPKQARKDISWCSKENFVSQFKQLGENNIQEYIKLNVIAAMSHQHVMLTEADKKVPIIYFGLSDDYYQLIAKYPDHFIVPIERVGKELVAKCHEYFRLLCAFLSGIEKKIEIKDIHVLENMQLIEAFQVKEDDLAVAVKNKKVFDFIIKEIKEYDTPIEMGV</sequence>
<name>A0A1I6JCX1_9FIRM</name>
<dbReference type="EMBL" id="FOYZ01000005">
    <property type="protein sequence ID" value="SFR76816.1"/>
    <property type="molecule type" value="Genomic_DNA"/>
</dbReference>
<evidence type="ECO:0000313" key="1">
    <source>
        <dbReference type="EMBL" id="SFR76816.1"/>
    </source>
</evidence>